<dbReference type="EMBL" id="BSYO01000011">
    <property type="protein sequence ID" value="GMH12332.1"/>
    <property type="molecule type" value="Genomic_DNA"/>
</dbReference>
<dbReference type="PANTHER" id="PTHR45642">
    <property type="entry name" value="GDSL ESTERASE/LIPASE EXL3"/>
    <property type="match status" value="1"/>
</dbReference>
<proteinExistence type="inferred from homology"/>
<dbReference type="Proteomes" id="UP001279734">
    <property type="component" value="Unassembled WGS sequence"/>
</dbReference>
<dbReference type="AlphaFoldDB" id="A0AAD3SKJ4"/>
<accession>A0AAD3SKJ4</accession>
<evidence type="ECO:0000313" key="3">
    <source>
        <dbReference type="EMBL" id="GMH12332.1"/>
    </source>
</evidence>
<keyword evidence="4" id="KW-1185">Reference proteome</keyword>
<evidence type="ECO:0000256" key="2">
    <source>
        <dbReference type="SAM" id="SignalP"/>
    </source>
</evidence>
<dbReference type="CDD" id="cd01837">
    <property type="entry name" value="SGNH_plant_lipase_like"/>
    <property type="match status" value="1"/>
</dbReference>
<evidence type="ECO:0000313" key="4">
    <source>
        <dbReference type="Proteomes" id="UP001279734"/>
    </source>
</evidence>
<dbReference type="FunFam" id="3.40.50.1110:FF:000003">
    <property type="entry name" value="GDSL esterase/lipase APG"/>
    <property type="match status" value="1"/>
</dbReference>
<dbReference type="SUPFAM" id="SSF52266">
    <property type="entry name" value="SGNH hydrolase"/>
    <property type="match status" value="1"/>
</dbReference>
<organism evidence="3 4">
    <name type="scientific">Nepenthes gracilis</name>
    <name type="common">Slender pitcher plant</name>
    <dbReference type="NCBI Taxonomy" id="150966"/>
    <lineage>
        <taxon>Eukaryota</taxon>
        <taxon>Viridiplantae</taxon>
        <taxon>Streptophyta</taxon>
        <taxon>Embryophyta</taxon>
        <taxon>Tracheophyta</taxon>
        <taxon>Spermatophyta</taxon>
        <taxon>Magnoliopsida</taxon>
        <taxon>eudicotyledons</taxon>
        <taxon>Gunneridae</taxon>
        <taxon>Pentapetalae</taxon>
        <taxon>Caryophyllales</taxon>
        <taxon>Nepenthaceae</taxon>
        <taxon>Nepenthes</taxon>
    </lineage>
</organism>
<dbReference type="InterPro" id="IPR050592">
    <property type="entry name" value="GDSL_lipolytic_enzyme"/>
</dbReference>
<comment type="caution">
    <text evidence="3">The sequence shown here is derived from an EMBL/GenBank/DDBJ whole genome shotgun (WGS) entry which is preliminary data.</text>
</comment>
<evidence type="ECO:0000256" key="1">
    <source>
        <dbReference type="ARBA" id="ARBA00008668"/>
    </source>
</evidence>
<dbReference type="Pfam" id="PF00657">
    <property type="entry name" value="Lipase_GDSL"/>
    <property type="match status" value="1"/>
</dbReference>
<dbReference type="PANTHER" id="PTHR45642:SF30">
    <property type="entry name" value="SGNH HYDROLASE-TYPE ESTERASE DOMAIN-CONTAINING PROTEIN"/>
    <property type="match status" value="1"/>
</dbReference>
<sequence length="361" mass="40023">MLPTTLLLPIVLLLHARTISITPCDASAGLPKFSAILVFGDSVVDSGNNNYYTPVWAINRADHPPYGRGFPGQIPTGRFSNGKLVPDFLASSLGIKETVPPFLDQNLSDKDIKTGVSFASGGSGYDNLTAVKTGAIPMLNQVEYFKKYIERLKGIVGEKEAKEIIKTALVVISAGSNDFIINFYDSPLRGTQFNISEYQDFIIQRFQSFVKELLEFGCKTVIVSGIPPIGCLPLRIAAKFKIHRTCLDDENSDAQSYNQKLEKLLPQLQASVQGSRLIYFDVFDPLLDMITHRERYGFVETNRGCCGTGFFEAGSLCNLLTPACSNASEFVFWDSVHPTESTYKYIHDCLLKLIFSKLMTH</sequence>
<dbReference type="InterPro" id="IPR001087">
    <property type="entry name" value="GDSL"/>
</dbReference>
<gene>
    <name evidence="3" type="ORF">Nepgr_014173</name>
</gene>
<comment type="similarity">
    <text evidence="1">Belongs to the 'GDSL' lipolytic enzyme family.</text>
</comment>
<dbReference type="Gene3D" id="3.40.50.1110">
    <property type="entry name" value="SGNH hydrolase"/>
    <property type="match status" value="1"/>
</dbReference>
<name>A0AAD3SKJ4_NEPGR</name>
<feature type="chain" id="PRO_5041966902" evidence="2">
    <location>
        <begin position="21"/>
        <end position="361"/>
    </location>
</feature>
<feature type="signal peptide" evidence="2">
    <location>
        <begin position="1"/>
        <end position="20"/>
    </location>
</feature>
<keyword evidence="2" id="KW-0732">Signal</keyword>
<dbReference type="GO" id="GO:0016788">
    <property type="term" value="F:hydrolase activity, acting on ester bonds"/>
    <property type="evidence" value="ECO:0007669"/>
    <property type="project" value="InterPro"/>
</dbReference>
<dbReference type="InterPro" id="IPR035669">
    <property type="entry name" value="SGNH_plant_lipase-like"/>
</dbReference>
<reference evidence="3" key="1">
    <citation type="submission" date="2023-05" db="EMBL/GenBank/DDBJ databases">
        <title>Nepenthes gracilis genome sequencing.</title>
        <authorList>
            <person name="Fukushima K."/>
        </authorList>
    </citation>
    <scope>NUCLEOTIDE SEQUENCE</scope>
    <source>
        <strain evidence="3">SING2019-196</strain>
    </source>
</reference>
<dbReference type="InterPro" id="IPR036514">
    <property type="entry name" value="SGNH_hydro_sf"/>
</dbReference>
<protein>
    <submittedName>
        <fullName evidence="3">Uncharacterized protein</fullName>
    </submittedName>
</protein>